<name>A0A4U9R9Y9_HATHI</name>
<dbReference type="SMART" id="SM00530">
    <property type="entry name" value="HTH_XRE"/>
    <property type="match status" value="1"/>
</dbReference>
<dbReference type="RefSeq" id="WP_138209911.1">
    <property type="nucleotide sequence ID" value="NZ_CBCRUQ010000031.1"/>
</dbReference>
<dbReference type="Proteomes" id="UP000308489">
    <property type="component" value="Chromosome 1"/>
</dbReference>
<dbReference type="GO" id="GO:0005829">
    <property type="term" value="C:cytosol"/>
    <property type="evidence" value="ECO:0007669"/>
    <property type="project" value="TreeGrafter"/>
</dbReference>
<dbReference type="SUPFAM" id="SSF47413">
    <property type="entry name" value="lambda repressor-like DNA-binding domains"/>
    <property type="match status" value="1"/>
</dbReference>
<evidence type="ECO:0000256" key="1">
    <source>
        <dbReference type="ARBA" id="ARBA00023125"/>
    </source>
</evidence>
<dbReference type="PROSITE" id="PS50943">
    <property type="entry name" value="HTH_CROC1"/>
    <property type="match status" value="1"/>
</dbReference>
<proteinExistence type="predicted"/>
<dbReference type="PANTHER" id="PTHR46797:SF1">
    <property type="entry name" value="METHYLPHOSPHONATE SYNTHASE"/>
    <property type="match status" value="1"/>
</dbReference>
<dbReference type="AlphaFoldDB" id="A0A4U9R9Y9"/>
<dbReference type="InterPro" id="IPR010982">
    <property type="entry name" value="Lambda_DNA-bd_dom_sf"/>
</dbReference>
<dbReference type="Pfam" id="PF01381">
    <property type="entry name" value="HTH_3"/>
    <property type="match status" value="1"/>
</dbReference>
<dbReference type="CDD" id="cd00093">
    <property type="entry name" value="HTH_XRE"/>
    <property type="match status" value="1"/>
</dbReference>
<dbReference type="EMBL" id="LR590481">
    <property type="protein sequence ID" value="VTQ88364.1"/>
    <property type="molecule type" value="Genomic_DNA"/>
</dbReference>
<dbReference type="InterPro" id="IPR001387">
    <property type="entry name" value="Cro/C1-type_HTH"/>
</dbReference>
<dbReference type="OrthoDB" id="9808239at2"/>
<feature type="domain" description="HTH cro/C1-type" evidence="2">
    <location>
        <begin position="7"/>
        <end position="62"/>
    </location>
</feature>
<evidence type="ECO:0000313" key="3">
    <source>
        <dbReference type="EMBL" id="VTQ88364.1"/>
    </source>
</evidence>
<reference evidence="3 4" key="1">
    <citation type="submission" date="2019-05" db="EMBL/GenBank/DDBJ databases">
        <authorList>
            <consortium name="Pathogen Informatics"/>
        </authorList>
    </citation>
    <scope>NUCLEOTIDE SEQUENCE [LARGE SCALE GENOMIC DNA]</scope>
    <source>
        <strain evidence="3 4">NCTC503</strain>
    </source>
</reference>
<gene>
    <name evidence="3" type="ORF">NCTC503_01228</name>
</gene>
<dbReference type="PANTHER" id="PTHR46797">
    <property type="entry name" value="HTH-TYPE TRANSCRIPTIONAL REGULATOR"/>
    <property type="match status" value="1"/>
</dbReference>
<dbReference type="Gene3D" id="1.10.260.40">
    <property type="entry name" value="lambda repressor-like DNA-binding domains"/>
    <property type="match status" value="1"/>
</dbReference>
<evidence type="ECO:0000259" key="2">
    <source>
        <dbReference type="PROSITE" id="PS50943"/>
    </source>
</evidence>
<accession>A0A4U9R9Y9</accession>
<dbReference type="InterPro" id="IPR050807">
    <property type="entry name" value="TransReg_Diox_bact_type"/>
</dbReference>
<sequence>MSQKINIKLFREKQKLSQNKLAKKSGISQSYLSALERNEKSPTVRILGRIADELNICPKLMIKCSIECKNCNKKCKCTCGGNE</sequence>
<protein>
    <submittedName>
        <fullName evidence="3">DNA-binding phage protein</fullName>
    </submittedName>
</protein>
<dbReference type="GO" id="GO:0003677">
    <property type="term" value="F:DNA binding"/>
    <property type="evidence" value="ECO:0007669"/>
    <property type="project" value="UniProtKB-KW"/>
</dbReference>
<organism evidence="3 4">
    <name type="scientific">Hathewaya histolytica</name>
    <name type="common">Clostridium histolyticum</name>
    <dbReference type="NCBI Taxonomy" id="1498"/>
    <lineage>
        <taxon>Bacteria</taxon>
        <taxon>Bacillati</taxon>
        <taxon>Bacillota</taxon>
        <taxon>Clostridia</taxon>
        <taxon>Eubacteriales</taxon>
        <taxon>Clostridiaceae</taxon>
        <taxon>Hathewaya</taxon>
    </lineage>
</organism>
<dbReference type="KEGG" id="hhw:NCTC503_01228"/>
<keyword evidence="1 3" id="KW-0238">DNA-binding</keyword>
<dbReference type="GO" id="GO:0003700">
    <property type="term" value="F:DNA-binding transcription factor activity"/>
    <property type="evidence" value="ECO:0007669"/>
    <property type="project" value="TreeGrafter"/>
</dbReference>
<evidence type="ECO:0000313" key="4">
    <source>
        <dbReference type="Proteomes" id="UP000308489"/>
    </source>
</evidence>
<keyword evidence="4" id="KW-1185">Reference proteome</keyword>